<protein>
    <submittedName>
        <fullName evidence="3">Helix-turn-helix transcriptional regulator</fullName>
    </submittedName>
</protein>
<dbReference type="Gene3D" id="1.10.260.40">
    <property type="entry name" value="lambda repressor-like DNA-binding domains"/>
    <property type="match status" value="1"/>
</dbReference>
<evidence type="ECO:0000256" key="1">
    <source>
        <dbReference type="ARBA" id="ARBA00023125"/>
    </source>
</evidence>
<proteinExistence type="predicted"/>
<dbReference type="CDD" id="cd00093">
    <property type="entry name" value="HTH_XRE"/>
    <property type="match status" value="1"/>
</dbReference>
<reference evidence="3" key="2">
    <citation type="journal article" date="2021" name="PeerJ">
        <title>Extensive microbial diversity within the chicken gut microbiome revealed by metagenomics and culture.</title>
        <authorList>
            <person name="Gilroy R."/>
            <person name="Ravi A."/>
            <person name="Getino M."/>
            <person name="Pursley I."/>
            <person name="Horton D.L."/>
            <person name="Alikhan N.F."/>
            <person name="Baker D."/>
            <person name="Gharbi K."/>
            <person name="Hall N."/>
            <person name="Watson M."/>
            <person name="Adriaenssens E.M."/>
            <person name="Foster-Nyarko E."/>
            <person name="Jarju S."/>
            <person name="Secka A."/>
            <person name="Antonio M."/>
            <person name="Oren A."/>
            <person name="Chaudhuri R.R."/>
            <person name="La Ragione R."/>
            <person name="Hildebrand F."/>
            <person name="Pallen M.J."/>
        </authorList>
    </citation>
    <scope>NUCLEOTIDE SEQUENCE</scope>
    <source>
        <strain evidence="3">CHK195-11698</strain>
    </source>
</reference>
<dbReference type="Pfam" id="PF01381">
    <property type="entry name" value="HTH_3"/>
    <property type="match status" value="1"/>
</dbReference>
<accession>A0A9D1HQ12</accession>
<evidence type="ECO:0000259" key="2">
    <source>
        <dbReference type="PROSITE" id="PS50943"/>
    </source>
</evidence>
<dbReference type="SMART" id="SM00530">
    <property type="entry name" value="HTH_XRE"/>
    <property type="match status" value="1"/>
</dbReference>
<organism evidence="3 4">
    <name type="scientific">Candidatus Fimiplasma intestinipullorum</name>
    <dbReference type="NCBI Taxonomy" id="2840825"/>
    <lineage>
        <taxon>Bacteria</taxon>
        <taxon>Bacillati</taxon>
        <taxon>Bacillota</taxon>
        <taxon>Clostridia</taxon>
        <taxon>Eubacteriales</taxon>
        <taxon>Candidatus Fimiplasma</taxon>
    </lineage>
</organism>
<keyword evidence="1" id="KW-0238">DNA-binding</keyword>
<reference evidence="3" key="1">
    <citation type="submission" date="2020-10" db="EMBL/GenBank/DDBJ databases">
        <authorList>
            <person name="Gilroy R."/>
        </authorList>
    </citation>
    <scope>NUCLEOTIDE SEQUENCE</scope>
    <source>
        <strain evidence="3">CHK195-11698</strain>
    </source>
</reference>
<name>A0A9D1HQ12_9FIRM</name>
<feature type="domain" description="HTH cro/C1-type" evidence="2">
    <location>
        <begin position="10"/>
        <end position="64"/>
    </location>
</feature>
<dbReference type="Proteomes" id="UP000824175">
    <property type="component" value="Unassembled WGS sequence"/>
</dbReference>
<dbReference type="GO" id="GO:0003677">
    <property type="term" value="F:DNA binding"/>
    <property type="evidence" value="ECO:0007669"/>
    <property type="project" value="UniProtKB-KW"/>
</dbReference>
<comment type="caution">
    <text evidence="3">The sequence shown here is derived from an EMBL/GenBank/DDBJ whole genome shotgun (WGS) entry which is preliminary data.</text>
</comment>
<evidence type="ECO:0000313" key="3">
    <source>
        <dbReference type="EMBL" id="HIU14131.1"/>
    </source>
</evidence>
<dbReference type="PANTHER" id="PTHR46558:SF11">
    <property type="entry name" value="HTH-TYPE TRANSCRIPTIONAL REGULATOR XRE"/>
    <property type="match status" value="1"/>
</dbReference>
<gene>
    <name evidence="3" type="ORF">IAD15_08695</name>
</gene>
<dbReference type="PANTHER" id="PTHR46558">
    <property type="entry name" value="TRACRIPTIONAL REGULATORY PROTEIN-RELATED-RELATED"/>
    <property type="match status" value="1"/>
</dbReference>
<dbReference type="PROSITE" id="PS50943">
    <property type="entry name" value="HTH_CROC1"/>
    <property type="match status" value="1"/>
</dbReference>
<dbReference type="AlphaFoldDB" id="A0A9D1HQ12"/>
<evidence type="ECO:0000313" key="4">
    <source>
        <dbReference type="Proteomes" id="UP000824175"/>
    </source>
</evidence>
<dbReference type="InterPro" id="IPR001387">
    <property type="entry name" value="Cro/C1-type_HTH"/>
</dbReference>
<sequence length="178" mass="20682">MDTKIIAQRLKTCRLQKGYTLSQVATYLNISKSLLSNYENAQNYPGIRSLIALANFYHVTTDYLLGIECLTLPKNCQFLPVYDRHHHLLEQRVAQTAYKDSFYYKEGTCYYLIVRIRALHVGRQVLFSYQHYWQLGTIVHHAKDFFVQTDDVKKTGLLSVKQLKDDLLGIVSETTQIL</sequence>
<dbReference type="InterPro" id="IPR010982">
    <property type="entry name" value="Lambda_DNA-bd_dom_sf"/>
</dbReference>
<dbReference type="EMBL" id="DVMJ01000073">
    <property type="protein sequence ID" value="HIU14131.1"/>
    <property type="molecule type" value="Genomic_DNA"/>
</dbReference>
<dbReference type="SUPFAM" id="SSF47413">
    <property type="entry name" value="lambda repressor-like DNA-binding domains"/>
    <property type="match status" value="1"/>
</dbReference>